<dbReference type="Proteomes" id="UP000432089">
    <property type="component" value="Unassembled WGS sequence"/>
</dbReference>
<sequence>MPDNGQPPQSRRGYLVGSAVLVLVLALALFAVFMARNAEAPAASANASQAGSNFPKLPSPEAGSPPASGKR</sequence>
<reference evidence="3 4" key="1">
    <citation type="submission" date="2019-09" db="EMBL/GenBank/DDBJ databases">
        <title>YIM 132180 draft genome.</title>
        <authorList>
            <person name="Zhang K."/>
        </authorList>
    </citation>
    <scope>NUCLEOTIDE SEQUENCE [LARGE SCALE GENOMIC DNA]</scope>
    <source>
        <strain evidence="3 4">YIM 132180</strain>
    </source>
</reference>
<comment type="caution">
    <text evidence="3">The sequence shown here is derived from an EMBL/GenBank/DDBJ whole genome shotgun (WGS) entry which is preliminary data.</text>
</comment>
<dbReference type="EMBL" id="VZDO01000002">
    <property type="protein sequence ID" value="KAB0682073.1"/>
    <property type="molecule type" value="Genomic_DNA"/>
</dbReference>
<evidence type="ECO:0000256" key="2">
    <source>
        <dbReference type="SAM" id="Phobius"/>
    </source>
</evidence>
<feature type="region of interest" description="Disordered" evidence="1">
    <location>
        <begin position="42"/>
        <end position="71"/>
    </location>
</feature>
<evidence type="ECO:0000256" key="1">
    <source>
        <dbReference type="SAM" id="MobiDB-lite"/>
    </source>
</evidence>
<keyword evidence="4" id="KW-1185">Reference proteome</keyword>
<dbReference type="AlphaFoldDB" id="A0A7V7PSM3"/>
<organism evidence="3 4">
    <name type="scientific">Plantimonas leprariae</name>
    <dbReference type="NCBI Taxonomy" id="2615207"/>
    <lineage>
        <taxon>Bacteria</taxon>
        <taxon>Pseudomonadati</taxon>
        <taxon>Pseudomonadota</taxon>
        <taxon>Alphaproteobacteria</taxon>
        <taxon>Hyphomicrobiales</taxon>
        <taxon>Aurantimonadaceae</taxon>
        <taxon>Plantimonas</taxon>
    </lineage>
</organism>
<feature type="transmembrane region" description="Helical" evidence="2">
    <location>
        <begin position="12"/>
        <end position="35"/>
    </location>
</feature>
<protein>
    <submittedName>
        <fullName evidence="3">Uncharacterized protein</fullName>
    </submittedName>
</protein>
<keyword evidence="2" id="KW-0472">Membrane</keyword>
<proteinExistence type="predicted"/>
<accession>A0A7V7PSM3</accession>
<dbReference type="RefSeq" id="WP_150968332.1">
    <property type="nucleotide sequence ID" value="NZ_VZDO01000002.1"/>
</dbReference>
<dbReference type="PROSITE" id="PS51318">
    <property type="entry name" value="TAT"/>
    <property type="match status" value="1"/>
</dbReference>
<keyword evidence="2" id="KW-0812">Transmembrane</keyword>
<dbReference type="InterPro" id="IPR006311">
    <property type="entry name" value="TAT_signal"/>
</dbReference>
<gene>
    <name evidence="3" type="ORF">F6X38_04545</name>
</gene>
<evidence type="ECO:0000313" key="4">
    <source>
        <dbReference type="Proteomes" id="UP000432089"/>
    </source>
</evidence>
<keyword evidence="2" id="KW-1133">Transmembrane helix</keyword>
<name>A0A7V7PSM3_9HYPH</name>
<evidence type="ECO:0000313" key="3">
    <source>
        <dbReference type="EMBL" id="KAB0682073.1"/>
    </source>
</evidence>